<name>A0A7J6S3T4_PEROL</name>
<proteinExistence type="predicted"/>
<gene>
    <name evidence="1" type="ORF">FOZ62_005900</name>
</gene>
<organism evidence="1 2">
    <name type="scientific">Perkinsus olseni</name>
    <name type="common">Perkinsus atlanticus</name>
    <dbReference type="NCBI Taxonomy" id="32597"/>
    <lineage>
        <taxon>Eukaryota</taxon>
        <taxon>Sar</taxon>
        <taxon>Alveolata</taxon>
        <taxon>Perkinsozoa</taxon>
        <taxon>Perkinsea</taxon>
        <taxon>Perkinsida</taxon>
        <taxon>Perkinsidae</taxon>
        <taxon>Perkinsus</taxon>
    </lineage>
</organism>
<comment type="caution">
    <text evidence="1">The sequence shown here is derived from an EMBL/GenBank/DDBJ whole genome shotgun (WGS) entry which is preliminary data.</text>
</comment>
<dbReference type="Proteomes" id="UP000574390">
    <property type="component" value="Unassembled WGS sequence"/>
</dbReference>
<protein>
    <submittedName>
        <fullName evidence="1">Uncharacterized protein</fullName>
    </submittedName>
</protein>
<evidence type="ECO:0000313" key="2">
    <source>
        <dbReference type="Proteomes" id="UP000574390"/>
    </source>
</evidence>
<dbReference type="EMBL" id="JABANM010017790">
    <property type="protein sequence ID" value="KAF4727176.1"/>
    <property type="molecule type" value="Genomic_DNA"/>
</dbReference>
<sequence>MTAHRSEGQCTARGFTRKFLRDDWTNSIHQGRLPYPDASFGAYTSGTVRTVWRGMARQEIHSRTLHRPSIALDIPFHAEIFSKEVRITRITKDVLFYEVNLFDPLATFKTRAFGKSCLGIFRDLQEEMLRTSPSDILDEDRCKKLMDEVCVIYEGATRSTTTKFSLATGV</sequence>
<dbReference type="AlphaFoldDB" id="A0A7J6S3T4"/>
<reference evidence="1 2" key="1">
    <citation type="submission" date="2020-04" db="EMBL/GenBank/DDBJ databases">
        <title>Perkinsus olseni comparative genomics.</title>
        <authorList>
            <person name="Bogema D.R."/>
        </authorList>
    </citation>
    <scope>NUCLEOTIDE SEQUENCE [LARGE SCALE GENOMIC DNA]</scope>
    <source>
        <strain evidence="1">ATCC PRA-205</strain>
    </source>
</reference>
<accession>A0A7J6S3T4</accession>
<evidence type="ECO:0000313" key="1">
    <source>
        <dbReference type="EMBL" id="KAF4727176.1"/>
    </source>
</evidence>